<dbReference type="InterPro" id="IPR003737">
    <property type="entry name" value="GlcNAc_PI_deacetylase-related"/>
</dbReference>
<name>A0A840RIX1_9NEIS</name>
<dbReference type="AlphaFoldDB" id="A0A840RIX1"/>
<sequence>MPGTELISPVALSASSISMRSKQSLFIFAHQDDEFGVFSEIERKIQGNERVFILYLTSGGPTGAGTPRRDAESLRILKRMGVQERDIFFLGSTLAIPDGKLVEYLDPAWRALQDLWHQLGGVDDLYVLAWEGGHQDHDAAHLLGVALASCHGILARCHQFCLYTGRGLAGSLFRLFAPDPANGPLHVTRIPWQKRWCHLQFVLMYPSQVKTWMGLFPFFLFHYLFRGTQVLQPVSLDRLNEAPHPGSLLYERRGFYRRIDFSQHATQFLRQRQ</sequence>
<keyword evidence="2" id="KW-1185">Reference proteome</keyword>
<proteinExistence type="predicted"/>
<organism evidence="1 2">
    <name type="scientific">Silvimonas terrae</name>
    <dbReference type="NCBI Taxonomy" id="300266"/>
    <lineage>
        <taxon>Bacteria</taxon>
        <taxon>Pseudomonadati</taxon>
        <taxon>Pseudomonadota</taxon>
        <taxon>Betaproteobacteria</taxon>
        <taxon>Neisseriales</taxon>
        <taxon>Chitinibacteraceae</taxon>
        <taxon>Silvimonas</taxon>
    </lineage>
</organism>
<dbReference type="InterPro" id="IPR024078">
    <property type="entry name" value="LmbE-like_dom_sf"/>
</dbReference>
<protein>
    <submittedName>
        <fullName evidence="1">LmbE family N-acetylglucosaminyl deacetylase</fullName>
    </submittedName>
</protein>
<comment type="caution">
    <text evidence="1">The sequence shown here is derived from an EMBL/GenBank/DDBJ whole genome shotgun (WGS) entry which is preliminary data.</text>
</comment>
<accession>A0A840RIX1</accession>
<dbReference type="SUPFAM" id="SSF102588">
    <property type="entry name" value="LmbE-like"/>
    <property type="match status" value="1"/>
</dbReference>
<dbReference type="EMBL" id="JACHHN010000006">
    <property type="protein sequence ID" value="MBB5192468.1"/>
    <property type="molecule type" value="Genomic_DNA"/>
</dbReference>
<dbReference type="Proteomes" id="UP000543030">
    <property type="component" value="Unassembled WGS sequence"/>
</dbReference>
<evidence type="ECO:0000313" key="2">
    <source>
        <dbReference type="Proteomes" id="UP000543030"/>
    </source>
</evidence>
<reference evidence="1 2" key="1">
    <citation type="submission" date="2020-08" db="EMBL/GenBank/DDBJ databases">
        <title>Genomic Encyclopedia of Type Strains, Phase IV (KMG-IV): sequencing the most valuable type-strain genomes for metagenomic binning, comparative biology and taxonomic classification.</title>
        <authorList>
            <person name="Goeker M."/>
        </authorList>
    </citation>
    <scope>NUCLEOTIDE SEQUENCE [LARGE SCALE GENOMIC DNA]</scope>
    <source>
        <strain evidence="1 2">DSM 18233</strain>
    </source>
</reference>
<evidence type="ECO:0000313" key="1">
    <source>
        <dbReference type="EMBL" id="MBB5192468.1"/>
    </source>
</evidence>
<dbReference type="Gene3D" id="3.40.50.10320">
    <property type="entry name" value="LmbE-like"/>
    <property type="match status" value="1"/>
</dbReference>
<gene>
    <name evidence="1" type="ORF">HNQ50_003209</name>
</gene>
<dbReference type="Pfam" id="PF02585">
    <property type="entry name" value="PIG-L"/>
    <property type="match status" value="1"/>
</dbReference>